<organism evidence="8 9">
    <name type="scientific">Penicillium polonicum</name>
    <dbReference type="NCBI Taxonomy" id="60169"/>
    <lineage>
        <taxon>Eukaryota</taxon>
        <taxon>Fungi</taxon>
        <taxon>Dikarya</taxon>
        <taxon>Ascomycota</taxon>
        <taxon>Pezizomycotina</taxon>
        <taxon>Eurotiomycetes</taxon>
        <taxon>Eurotiomycetidae</taxon>
        <taxon>Eurotiales</taxon>
        <taxon>Aspergillaceae</taxon>
        <taxon>Penicillium</taxon>
    </lineage>
</organism>
<dbReference type="PROSITE" id="PS00463">
    <property type="entry name" value="ZN2_CY6_FUNGAL_1"/>
    <property type="match status" value="1"/>
</dbReference>
<name>A0A1V6NP12_PENPO</name>
<dbReference type="GO" id="GO:0008270">
    <property type="term" value="F:zinc ion binding"/>
    <property type="evidence" value="ECO:0007669"/>
    <property type="project" value="InterPro"/>
</dbReference>
<comment type="caution">
    <text evidence="8">The sequence shown here is derived from an EMBL/GenBank/DDBJ whole genome shotgun (WGS) entry which is preliminary data.</text>
</comment>
<dbReference type="PANTHER" id="PTHR47424">
    <property type="entry name" value="REGULATORY PROTEIN GAL4"/>
    <property type="match status" value="1"/>
</dbReference>
<dbReference type="SUPFAM" id="SSF57701">
    <property type="entry name" value="Zn2/Cys6 DNA-binding domain"/>
    <property type="match status" value="1"/>
</dbReference>
<evidence type="ECO:0000256" key="3">
    <source>
        <dbReference type="ARBA" id="ARBA00023125"/>
    </source>
</evidence>
<keyword evidence="9" id="KW-1185">Reference proteome</keyword>
<dbReference type="OrthoDB" id="3364175at2759"/>
<dbReference type="Pfam" id="PF04082">
    <property type="entry name" value="Fungal_trans"/>
    <property type="match status" value="1"/>
</dbReference>
<evidence type="ECO:0000256" key="1">
    <source>
        <dbReference type="ARBA" id="ARBA00022723"/>
    </source>
</evidence>
<protein>
    <recommendedName>
        <fullName evidence="7">Zn(2)-C6 fungal-type domain-containing protein</fullName>
    </recommendedName>
</protein>
<evidence type="ECO:0000313" key="8">
    <source>
        <dbReference type="EMBL" id="OQD66390.1"/>
    </source>
</evidence>
<dbReference type="EMBL" id="MDYM01000004">
    <property type="protein sequence ID" value="OQD66390.1"/>
    <property type="molecule type" value="Genomic_DNA"/>
</dbReference>
<dbReference type="InterPro" id="IPR051127">
    <property type="entry name" value="Fungal_SecMet_Regulators"/>
</dbReference>
<dbReference type="Pfam" id="PF00172">
    <property type="entry name" value="Zn_clus"/>
    <property type="match status" value="1"/>
</dbReference>
<dbReference type="GO" id="GO:0005634">
    <property type="term" value="C:nucleus"/>
    <property type="evidence" value="ECO:0007669"/>
    <property type="project" value="TreeGrafter"/>
</dbReference>
<dbReference type="CDD" id="cd12148">
    <property type="entry name" value="fungal_TF_MHR"/>
    <property type="match status" value="1"/>
</dbReference>
<gene>
    <name evidence="8" type="ORF">PENPOL_c004G10117</name>
</gene>
<keyword evidence="1" id="KW-0479">Metal-binding</keyword>
<dbReference type="GO" id="GO:0000978">
    <property type="term" value="F:RNA polymerase II cis-regulatory region sequence-specific DNA binding"/>
    <property type="evidence" value="ECO:0007669"/>
    <property type="project" value="TreeGrafter"/>
</dbReference>
<dbReference type="SMART" id="SM00066">
    <property type="entry name" value="GAL4"/>
    <property type="match status" value="1"/>
</dbReference>
<feature type="compositionally biased region" description="Basic and acidic residues" evidence="6">
    <location>
        <begin position="1"/>
        <end position="14"/>
    </location>
</feature>
<dbReference type="GO" id="GO:0000435">
    <property type="term" value="P:positive regulation of transcription from RNA polymerase II promoter by galactose"/>
    <property type="evidence" value="ECO:0007669"/>
    <property type="project" value="TreeGrafter"/>
</dbReference>
<dbReference type="PANTHER" id="PTHR47424:SF3">
    <property type="entry name" value="REGULATORY PROTEIN GAL4"/>
    <property type="match status" value="1"/>
</dbReference>
<dbReference type="AlphaFoldDB" id="A0A1V6NP12"/>
<keyword evidence="3" id="KW-0238">DNA-binding</keyword>
<evidence type="ECO:0000256" key="2">
    <source>
        <dbReference type="ARBA" id="ARBA00023015"/>
    </source>
</evidence>
<reference evidence="9" key="1">
    <citation type="journal article" date="2017" name="Nat. Microbiol.">
        <title>Global analysis of biosynthetic gene clusters reveals vast potential of secondary metabolite production in Penicillium species.</title>
        <authorList>
            <person name="Nielsen J.C."/>
            <person name="Grijseels S."/>
            <person name="Prigent S."/>
            <person name="Ji B."/>
            <person name="Dainat J."/>
            <person name="Nielsen K.F."/>
            <person name="Frisvad J.C."/>
            <person name="Workman M."/>
            <person name="Nielsen J."/>
        </authorList>
    </citation>
    <scope>NUCLEOTIDE SEQUENCE [LARGE SCALE GENOMIC DNA]</scope>
    <source>
        <strain evidence="9">IBT 4502</strain>
    </source>
</reference>
<keyword evidence="2" id="KW-0805">Transcription regulation</keyword>
<evidence type="ECO:0000259" key="7">
    <source>
        <dbReference type="PROSITE" id="PS50048"/>
    </source>
</evidence>
<proteinExistence type="predicted"/>
<keyword evidence="4" id="KW-0804">Transcription</keyword>
<evidence type="ECO:0000256" key="4">
    <source>
        <dbReference type="ARBA" id="ARBA00023163"/>
    </source>
</evidence>
<dbReference type="InterPro" id="IPR001138">
    <property type="entry name" value="Zn2Cys6_DnaBD"/>
</dbReference>
<evidence type="ECO:0000313" key="9">
    <source>
        <dbReference type="Proteomes" id="UP000191408"/>
    </source>
</evidence>
<dbReference type="GO" id="GO:0000981">
    <property type="term" value="F:DNA-binding transcription factor activity, RNA polymerase II-specific"/>
    <property type="evidence" value="ECO:0007669"/>
    <property type="project" value="InterPro"/>
</dbReference>
<accession>A0A1V6NP12</accession>
<dbReference type="PROSITE" id="PS50048">
    <property type="entry name" value="ZN2_CY6_FUNGAL_2"/>
    <property type="match status" value="1"/>
</dbReference>
<dbReference type="SMART" id="SM00906">
    <property type="entry name" value="Fungal_trans"/>
    <property type="match status" value="1"/>
</dbReference>
<keyword evidence="5" id="KW-0539">Nucleus</keyword>
<sequence>MEHPKRTEYTHGNDDNNLSTQSHAGKRRRISLACDACRTRKSKCDGSRPKCAVCTNLDLECIYTPSSTSTNVIVKKDYLQNLESRIITLEESLRTVRDHMSDLSQQVHGGLAIKNRPDAPPELAQTGALANIAEIEDSVDAMGTVVFADEEDCGFFGPSSNIAFLRHLSRAVSYNASSPAVASCPSPTGKISLDGGFVNASRPPSPELSGIDLTSRKPEETDIFALPPPQETSQLVHKYFTDTGILFPYIHPLSFLETYRGMSENKFKIRRTWLGLLNMMLAMVKITAPSEEPAEQRIAAADVFYKRALGLCGKEMLRGTTVEVVQYLLLMGQYMQGTQKSVQAWTVHGLAVKAALQLGLHSKDASRVFSPQEKEIRKRTWYGALSMTLGRPAAIPDSFVRLDLPTNDIDGDGPTETPIVDSKTFQMSVEFFNSTILLYKQLFNIVDLLYGQNLGCDPPPTVSESVGHILSAEQHLVTWEKSLPQHMKLITVKNIRDGSGKMPDPPQFFSLKFSVILTLRYLHLRILLHRPILVKFLDACGKGGIDPHEERLLQQIGSNSMRICMESAMSTIDIIHELVPSSEWPKSLLGAWWYSLYYTFHSALVLLGTIWVGKNCQPATISLSYDIENLVAYPAKAISILYKLDCGNRIVDRCRFYLEQFHGALNPRGEADMAHTENGTCLMDSSGSNMQPSPLGLEFGEFMMDGDFWTLMNRQSVFPSG</sequence>
<feature type="domain" description="Zn(2)-C6 fungal-type" evidence="7">
    <location>
        <begin position="33"/>
        <end position="63"/>
    </location>
</feature>
<dbReference type="Gene3D" id="4.10.240.10">
    <property type="entry name" value="Zn(2)-C6 fungal-type DNA-binding domain"/>
    <property type="match status" value="1"/>
</dbReference>
<dbReference type="GO" id="GO:0006351">
    <property type="term" value="P:DNA-templated transcription"/>
    <property type="evidence" value="ECO:0007669"/>
    <property type="project" value="InterPro"/>
</dbReference>
<evidence type="ECO:0000256" key="6">
    <source>
        <dbReference type="SAM" id="MobiDB-lite"/>
    </source>
</evidence>
<dbReference type="Proteomes" id="UP000191408">
    <property type="component" value="Unassembled WGS sequence"/>
</dbReference>
<dbReference type="CDD" id="cd00067">
    <property type="entry name" value="GAL4"/>
    <property type="match status" value="1"/>
</dbReference>
<evidence type="ECO:0000256" key="5">
    <source>
        <dbReference type="ARBA" id="ARBA00023242"/>
    </source>
</evidence>
<dbReference type="InterPro" id="IPR007219">
    <property type="entry name" value="XnlR_reg_dom"/>
</dbReference>
<dbReference type="InterPro" id="IPR036864">
    <property type="entry name" value="Zn2-C6_fun-type_DNA-bd_sf"/>
</dbReference>
<dbReference type="STRING" id="60169.A0A1V6NP12"/>
<feature type="region of interest" description="Disordered" evidence="6">
    <location>
        <begin position="1"/>
        <end position="24"/>
    </location>
</feature>